<keyword evidence="1" id="KW-0472">Membrane</keyword>
<evidence type="ECO:0000313" key="2">
    <source>
        <dbReference type="EMBL" id="SMX54979.1"/>
    </source>
</evidence>
<sequence>MKRRYVYAWIGLVFGVIDWFYYGWSIPEFGFNLGEKPFMVIGRSAIAAFF</sequence>
<evidence type="ECO:0000313" key="3">
    <source>
        <dbReference type="Proteomes" id="UP000195514"/>
    </source>
</evidence>
<evidence type="ECO:0000256" key="1">
    <source>
        <dbReference type="SAM" id="Phobius"/>
    </source>
</evidence>
<accession>A0A1Y6K8R0</accession>
<dbReference type="EMBL" id="LT859958">
    <property type="protein sequence ID" value="SMX54979.1"/>
    <property type="molecule type" value="Genomic_DNA"/>
</dbReference>
<keyword evidence="1" id="KW-0812">Transmembrane</keyword>
<dbReference type="RefSeq" id="WP_157891828.1">
    <property type="nucleotide sequence ID" value="NZ_LT859958.1"/>
</dbReference>
<name>A0A1Y6K8R0_9CHLR</name>
<keyword evidence="3" id="KW-1185">Reference proteome</keyword>
<organism evidence="2 3">
    <name type="scientific">Candidatus Brevifilum fermentans</name>
    <dbReference type="NCBI Taxonomy" id="1986204"/>
    <lineage>
        <taxon>Bacteria</taxon>
        <taxon>Bacillati</taxon>
        <taxon>Chloroflexota</taxon>
        <taxon>Anaerolineae</taxon>
        <taxon>Anaerolineales</taxon>
        <taxon>Anaerolineaceae</taxon>
        <taxon>Candidatus Brevifilum</taxon>
    </lineage>
</organism>
<feature type="transmembrane region" description="Helical" evidence="1">
    <location>
        <begin position="5"/>
        <end position="24"/>
    </location>
</feature>
<proteinExistence type="predicted"/>
<keyword evidence="1" id="KW-1133">Transmembrane helix</keyword>
<reference evidence="3" key="1">
    <citation type="submission" date="2017-05" db="EMBL/GenBank/DDBJ databases">
        <authorList>
            <person name="Kirkegaard R."/>
            <person name="Mcilroy J S."/>
        </authorList>
    </citation>
    <scope>NUCLEOTIDE SEQUENCE [LARGE SCALE GENOMIC DNA]</scope>
</reference>
<dbReference type="Proteomes" id="UP000195514">
    <property type="component" value="Chromosome I"/>
</dbReference>
<dbReference type="AlphaFoldDB" id="A0A1Y6K8R0"/>
<dbReference type="KEGG" id="abat:CFX1CAM_1914"/>
<gene>
    <name evidence="2" type="ORF">CFX1CAM_1914</name>
</gene>
<protein>
    <submittedName>
        <fullName evidence="2">Uncharacterized protein</fullName>
    </submittedName>
</protein>